<comment type="caution">
    <text evidence="5">The sequence shown here is derived from an EMBL/GenBank/DDBJ whole genome shotgun (WGS) entry which is preliminary data.</text>
</comment>
<keyword evidence="3" id="KW-0804">Transcription</keyword>
<feature type="domain" description="HTH gntR-type" evidence="4">
    <location>
        <begin position="8"/>
        <end position="76"/>
    </location>
</feature>
<dbReference type="GO" id="GO:0003677">
    <property type="term" value="F:DNA binding"/>
    <property type="evidence" value="ECO:0007669"/>
    <property type="project" value="UniProtKB-KW"/>
</dbReference>
<keyword evidence="6" id="KW-1185">Reference proteome</keyword>
<dbReference type="InterPro" id="IPR036388">
    <property type="entry name" value="WH-like_DNA-bd_sf"/>
</dbReference>
<dbReference type="InterPro" id="IPR036390">
    <property type="entry name" value="WH_DNA-bd_sf"/>
</dbReference>
<dbReference type="SMART" id="SM00895">
    <property type="entry name" value="FCD"/>
    <property type="match status" value="1"/>
</dbReference>
<dbReference type="Gene3D" id="1.10.10.10">
    <property type="entry name" value="Winged helix-like DNA-binding domain superfamily/Winged helix DNA-binding domain"/>
    <property type="match status" value="1"/>
</dbReference>
<dbReference type="SUPFAM" id="SSF48008">
    <property type="entry name" value="GntR ligand-binding domain-like"/>
    <property type="match status" value="1"/>
</dbReference>
<dbReference type="Pfam" id="PF00392">
    <property type="entry name" value="GntR"/>
    <property type="match status" value="1"/>
</dbReference>
<dbReference type="RefSeq" id="WP_308458651.1">
    <property type="nucleotide sequence ID" value="NZ_JAJEPS010000002.1"/>
</dbReference>
<dbReference type="Gene3D" id="1.20.120.530">
    <property type="entry name" value="GntR ligand-binding domain-like"/>
    <property type="match status" value="1"/>
</dbReference>
<evidence type="ECO:0000313" key="5">
    <source>
        <dbReference type="EMBL" id="MCC2125176.1"/>
    </source>
</evidence>
<accession>A0AAE3A340</accession>
<dbReference type="Pfam" id="PF07729">
    <property type="entry name" value="FCD"/>
    <property type="match status" value="1"/>
</dbReference>
<dbReference type="InterPro" id="IPR011711">
    <property type="entry name" value="GntR_C"/>
</dbReference>
<dbReference type="CDD" id="cd07377">
    <property type="entry name" value="WHTH_GntR"/>
    <property type="match status" value="1"/>
</dbReference>
<dbReference type="Proteomes" id="UP001198220">
    <property type="component" value="Unassembled WGS sequence"/>
</dbReference>
<organism evidence="5 6">
    <name type="scientific">Hominiventricola filiformis</name>
    <dbReference type="NCBI Taxonomy" id="2885352"/>
    <lineage>
        <taxon>Bacteria</taxon>
        <taxon>Bacillati</taxon>
        <taxon>Bacillota</taxon>
        <taxon>Clostridia</taxon>
        <taxon>Lachnospirales</taxon>
        <taxon>Lachnospiraceae</taxon>
        <taxon>Hominiventricola</taxon>
    </lineage>
</organism>
<dbReference type="InterPro" id="IPR008920">
    <property type="entry name" value="TF_FadR/GntR_C"/>
</dbReference>
<dbReference type="InterPro" id="IPR000524">
    <property type="entry name" value="Tscrpt_reg_HTH_GntR"/>
</dbReference>
<dbReference type="PRINTS" id="PR00035">
    <property type="entry name" value="HTHGNTR"/>
</dbReference>
<protein>
    <submittedName>
        <fullName evidence="5">FCD domain-containing protein</fullName>
    </submittedName>
</protein>
<dbReference type="PANTHER" id="PTHR43537">
    <property type="entry name" value="TRANSCRIPTIONAL REGULATOR, GNTR FAMILY"/>
    <property type="match status" value="1"/>
</dbReference>
<reference evidence="5 6" key="1">
    <citation type="submission" date="2021-10" db="EMBL/GenBank/DDBJ databases">
        <title>Anaerobic single-cell dispensing facilitates the cultivation of human gut bacteria.</title>
        <authorList>
            <person name="Afrizal A."/>
        </authorList>
    </citation>
    <scope>NUCLEOTIDE SEQUENCE [LARGE SCALE GENOMIC DNA]</scope>
    <source>
        <strain evidence="5 6">CLA-AA-H276</strain>
    </source>
</reference>
<dbReference type="EMBL" id="JAJEPS010000002">
    <property type="protein sequence ID" value="MCC2125176.1"/>
    <property type="molecule type" value="Genomic_DNA"/>
</dbReference>
<evidence type="ECO:0000313" key="6">
    <source>
        <dbReference type="Proteomes" id="UP001198220"/>
    </source>
</evidence>
<keyword evidence="2" id="KW-0238">DNA-binding</keyword>
<evidence type="ECO:0000256" key="3">
    <source>
        <dbReference type="ARBA" id="ARBA00023163"/>
    </source>
</evidence>
<name>A0AAE3A340_9FIRM</name>
<dbReference type="SMART" id="SM00345">
    <property type="entry name" value="HTH_GNTR"/>
    <property type="match status" value="1"/>
</dbReference>
<gene>
    <name evidence="5" type="ORF">LKD36_03170</name>
</gene>
<dbReference type="AlphaFoldDB" id="A0AAE3A340"/>
<dbReference type="GO" id="GO:0003700">
    <property type="term" value="F:DNA-binding transcription factor activity"/>
    <property type="evidence" value="ECO:0007669"/>
    <property type="project" value="InterPro"/>
</dbReference>
<dbReference type="PROSITE" id="PS50949">
    <property type="entry name" value="HTH_GNTR"/>
    <property type="match status" value="1"/>
</dbReference>
<keyword evidence="1" id="KW-0805">Transcription regulation</keyword>
<evidence type="ECO:0000256" key="1">
    <source>
        <dbReference type="ARBA" id="ARBA00023015"/>
    </source>
</evidence>
<sequence>MFTEIRKENPFQEIIDQILENVQSGKLHKGDALPAERVMAESLGISRPMLREVLRALNILGVITTVHGGANYISENLENSMIRPLSILFRLNNSSVYQNQQLRAALEVECAILAARNCSPVDAAELQLIIAKLDASQDESERADLDRQLHIKIGEMAKNPMIFGVMSASAQLTENIITGIRAYIMQKQQSVAHVDEQHRNLVSAIISHDEELAENCMKEHMRTIENYIKEISGM</sequence>
<dbReference type="SUPFAM" id="SSF46785">
    <property type="entry name" value="Winged helix' DNA-binding domain"/>
    <property type="match status" value="1"/>
</dbReference>
<dbReference type="PANTHER" id="PTHR43537:SF43">
    <property type="entry name" value="GNTR-FAMILY TRANSCRIPTIONAL REGULATOR"/>
    <property type="match status" value="1"/>
</dbReference>
<proteinExistence type="predicted"/>
<evidence type="ECO:0000256" key="2">
    <source>
        <dbReference type="ARBA" id="ARBA00023125"/>
    </source>
</evidence>
<evidence type="ECO:0000259" key="4">
    <source>
        <dbReference type="PROSITE" id="PS50949"/>
    </source>
</evidence>